<evidence type="ECO:0000313" key="14">
    <source>
        <dbReference type="Proteomes" id="UP001347796"/>
    </source>
</evidence>
<dbReference type="InterPro" id="IPR011146">
    <property type="entry name" value="HIT-like"/>
</dbReference>
<sequence length="194" mass="22213">MSSSNSAKKKGPGHWSTGLLTSMEDPEMRVDEDDQCVTIKDKYPKARYHFLVLPKEKINSLKNLNGDNVELLKHIQFKGQEIADKADKHLLFRFGYHAVPSMGHLHLHVISQDFNSPCLKTKKHWNSFTTEYFIDSERIIKQLEKKGRIEIDTSSSETLLKKDLQCHICSKKLSTIPALKSHIALHCVSRKKST</sequence>
<evidence type="ECO:0000256" key="6">
    <source>
        <dbReference type="ARBA" id="ARBA00022833"/>
    </source>
</evidence>
<dbReference type="GO" id="GO:1990165">
    <property type="term" value="F:single-strand break-containing DNA binding"/>
    <property type="evidence" value="ECO:0007669"/>
    <property type="project" value="TreeGrafter"/>
</dbReference>
<dbReference type="InterPro" id="IPR036265">
    <property type="entry name" value="HIT-like_sf"/>
</dbReference>
<keyword evidence="5" id="KW-0378">Hydrolase</keyword>
<dbReference type="GO" id="GO:0030983">
    <property type="term" value="F:mismatched DNA binding"/>
    <property type="evidence" value="ECO:0007669"/>
    <property type="project" value="TreeGrafter"/>
</dbReference>
<keyword evidence="4" id="KW-0863">Zinc-finger</keyword>
<dbReference type="InterPro" id="IPR013087">
    <property type="entry name" value="Znf_C2H2_type"/>
</dbReference>
<comment type="caution">
    <text evidence="13">The sequence shown here is derived from an EMBL/GenBank/DDBJ whole genome shotgun (WGS) entry which is preliminary data.</text>
</comment>
<evidence type="ECO:0000256" key="3">
    <source>
        <dbReference type="ARBA" id="ARBA00022763"/>
    </source>
</evidence>
<dbReference type="Gene3D" id="3.30.428.10">
    <property type="entry name" value="HIT-like"/>
    <property type="match status" value="1"/>
</dbReference>
<feature type="short sequence motif" description="Histidine triad motif" evidence="10">
    <location>
        <begin position="104"/>
        <end position="108"/>
    </location>
</feature>
<feature type="domain" description="HIT" evidence="12">
    <location>
        <begin position="16"/>
        <end position="119"/>
    </location>
</feature>
<dbReference type="GO" id="GO:0003725">
    <property type="term" value="F:double-stranded RNA binding"/>
    <property type="evidence" value="ECO:0007669"/>
    <property type="project" value="TreeGrafter"/>
</dbReference>
<keyword evidence="6" id="KW-0862">Zinc</keyword>
<dbReference type="PROSITE" id="PS00892">
    <property type="entry name" value="HIT_1"/>
    <property type="match status" value="1"/>
</dbReference>
<dbReference type="PANTHER" id="PTHR12486">
    <property type="entry name" value="APRATAXIN-RELATED"/>
    <property type="match status" value="1"/>
</dbReference>
<keyword evidence="14" id="KW-1185">Reference proteome</keyword>
<proteinExistence type="predicted"/>
<comment type="subcellular location">
    <subcellularLocation>
        <location evidence="1">Nucleus</location>
    </subcellularLocation>
</comment>
<keyword evidence="9" id="KW-0539">Nucleus</keyword>
<evidence type="ECO:0000256" key="8">
    <source>
        <dbReference type="ARBA" id="ARBA00023204"/>
    </source>
</evidence>
<dbReference type="Pfam" id="PF16278">
    <property type="entry name" value="zf-C2HE"/>
    <property type="match status" value="1"/>
</dbReference>
<keyword evidence="3" id="KW-0227">DNA damage</keyword>
<organism evidence="13 14">
    <name type="scientific">Patella caerulea</name>
    <name type="common">Rayed Mediterranean limpet</name>
    <dbReference type="NCBI Taxonomy" id="87958"/>
    <lineage>
        <taxon>Eukaryota</taxon>
        <taxon>Metazoa</taxon>
        <taxon>Spiralia</taxon>
        <taxon>Lophotrochozoa</taxon>
        <taxon>Mollusca</taxon>
        <taxon>Gastropoda</taxon>
        <taxon>Patellogastropoda</taxon>
        <taxon>Patelloidea</taxon>
        <taxon>Patellidae</taxon>
        <taxon>Patella</taxon>
    </lineage>
</organism>
<reference evidence="13 14" key="1">
    <citation type="submission" date="2024-01" db="EMBL/GenBank/DDBJ databases">
        <title>The genome of the rayed Mediterranean limpet Patella caerulea (Linnaeus, 1758).</title>
        <authorList>
            <person name="Anh-Thu Weber A."/>
            <person name="Halstead-Nussloch G."/>
        </authorList>
    </citation>
    <scope>NUCLEOTIDE SEQUENCE [LARGE SCALE GENOMIC DNA]</scope>
    <source>
        <strain evidence="13">AATW-2023a</strain>
        <tissue evidence="13">Whole specimen</tissue>
    </source>
</reference>
<evidence type="ECO:0000256" key="1">
    <source>
        <dbReference type="ARBA" id="ARBA00004123"/>
    </source>
</evidence>
<dbReference type="GO" id="GO:0005634">
    <property type="term" value="C:nucleus"/>
    <property type="evidence" value="ECO:0007669"/>
    <property type="project" value="UniProtKB-SubCell"/>
</dbReference>
<dbReference type="Pfam" id="PF11969">
    <property type="entry name" value="DcpS_C"/>
    <property type="match status" value="1"/>
</dbReference>
<feature type="region of interest" description="Disordered" evidence="11">
    <location>
        <begin position="1"/>
        <end position="24"/>
    </location>
</feature>
<evidence type="ECO:0000259" key="12">
    <source>
        <dbReference type="PROSITE" id="PS51084"/>
    </source>
</evidence>
<dbReference type="FunFam" id="3.30.428.10:FF:000004">
    <property type="entry name" value="aprataxin isoform X2"/>
    <property type="match status" value="1"/>
</dbReference>
<gene>
    <name evidence="13" type="ORF">SNE40_001286</name>
</gene>
<dbReference type="PROSITE" id="PS00028">
    <property type="entry name" value="ZINC_FINGER_C2H2_1"/>
    <property type="match status" value="1"/>
</dbReference>
<name>A0AAN8Q2R8_PATCE</name>
<dbReference type="PANTHER" id="PTHR12486:SF4">
    <property type="entry name" value="APRATAXIN"/>
    <property type="match status" value="1"/>
</dbReference>
<evidence type="ECO:0000256" key="7">
    <source>
        <dbReference type="ARBA" id="ARBA00023125"/>
    </source>
</evidence>
<evidence type="ECO:0000256" key="11">
    <source>
        <dbReference type="SAM" id="MobiDB-lite"/>
    </source>
</evidence>
<keyword evidence="2" id="KW-0479">Metal-binding</keyword>
<evidence type="ECO:0000313" key="13">
    <source>
        <dbReference type="EMBL" id="KAK6195971.1"/>
    </source>
</evidence>
<evidence type="ECO:0000256" key="9">
    <source>
        <dbReference type="ARBA" id="ARBA00023242"/>
    </source>
</evidence>
<accession>A0AAN8Q2R8</accession>
<dbReference type="InterPro" id="IPR032566">
    <property type="entry name" value="Znf-C2HE"/>
</dbReference>
<protein>
    <recommendedName>
        <fullName evidence="12">HIT domain-containing protein</fullName>
    </recommendedName>
</protein>
<keyword evidence="7" id="KW-0238">DNA-binding</keyword>
<dbReference type="EMBL" id="JAZGQO010000001">
    <property type="protein sequence ID" value="KAK6195971.1"/>
    <property type="molecule type" value="Genomic_DNA"/>
</dbReference>
<dbReference type="AlphaFoldDB" id="A0AAN8Q2R8"/>
<evidence type="ECO:0000256" key="2">
    <source>
        <dbReference type="ARBA" id="ARBA00022723"/>
    </source>
</evidence>
<dbReference type="PROSITE" id="PS51084">
    <property type="entry name" value="HIT_2"/>
    <property type="match status" value="1"/>
</dbReference>
<dbReference type="InterPro" id="IPR019808">
    <property type="entry name" value="Histidine_triad_CS"/>
</dbReference>
<dbReference type="SUPFAM" id="SSF54197">
    <property type="entry name" value="HIT-like"/>
    <property type="match status" value="1"/>
</dbReference>
<evidence type="ECO:0000256" key="5">
    <source>
        <dbReference type="ARBA" id="ARBA00022801"/>
    </source>
</evidence>
<dbReference type="GO" id="GO:0000012">
    <property type="term" value="P:single strand break repair"/>
    <property type="evidence" value="ECO:0007669"/>
    <property type="project" value="TreeGrafter"/>
</dbReference>
<dbReference type="GO" id="GO:0003697">
    <property type="term" value="F:single-stranded DNA binding"/>
    <property type="evidence" value="ECO:0007669"/>
    <property type="project" value="TreeGrafter"/>
</dbReference>
<evidence type="ECO:0000256" key="10">
    <source>
        <dbReference type="PROSITE-ProRule" id="PRU00464"/>
    </source>
</evidence>
<evidence type="ECO:0000256" key="4">
    <source>
        <dbReference type="ARBA" id="ARBA00022771"/>
    </source>
</evidence>
<dbReference type="GO" id="GO:0008270">
    <property type="term" value="F:zinc ion binding"/>
    <property type="evidence" value="ECO:0007669"/>
    <property type="project" value="UniProtKB-KW"/>
</dbReference>
<dbReference type="Proteomes" id="UP001347796">
    <property type="component" value="Unassembled WGS sequence"/>
</dbReference>
<dbReference type="GO" id="GO:0033699">
    <property type="term" value="F:DNA 5'-adenosine monophosphate hydrolase activity"/>
    <property type="evidence" value="ECO:0007669"/>
    <property type="project" value="TreeGrafter"/>
</dbReference>
<keyword evidence="8" id="KW-0234">DNA repair</keyword>